<gene>
    <name evidence="11 13" type="primary">alaS</name>
    <name evidence="13" type="ORF">SAP269_16140</name>
</gene>
<evidence type="ECO:0000256" key="9">
    <source>
        <dbReference type="ARBA" id="ARBA00024779"/>
    </source>
</evidence>
<sequence>MSIKWTTDKVRTTWWIFFKSYDHHILESASLVPNDDPSLLWINSGVAALKPYFDGRQTPIAKRLANSQKAIRTNDIENIGITARHQTFFEMLGNFSIGDYFKKEAIIWGWEFLTSKKWLNLDANLLYVTVFNEDEETYNLWLNIIKLPKERIIKGTRSTNFWDMGQGPCGPNTEIYYDRGIKYDPENIGIKLLKDDIENERYIEIWNIVFSQFNNDGKNNYTDLPRKNIDTGAGLERLVAILQDVPTNFDTDLFQNIIHECEKLTNFRYDINNYFTQEIKQKTINTAFKIIADHIRCLVFAISDGVFPSNKDRGYVLRRLIRRAVVYGQKLNINEPFLFKLVSIIIKVMGQHYQELHEKVDLVTNIIKSEELKFWTTLITGKQLLLQVISNNKKVDATAAFKLFDTYGYPIELTLEIANEENATVDLKGFQKLLDNSKDNTRKVRINHQALTIQSSLLTNLKVPSTFVGYDKEQINTNIVFMFKSEHEVKFLKNEKGYLILNETPFYAEKGGQSSDDGIIKGENGTAFVIDVQQGPQKQHIHQVEVKGELTQTEIFEAQINSSHRFYTRKNHSGTHLLHAALRKLLGLHVMQSGSFNNYQYLRLDFSHYQMLTLEQIISIEQQVSKWIKGKYPCEIIYCTYEEAIKIGTLAFFGEKYEEKVRVIKFGDFSIELCGGTHCYNSQEVEQLLITNVESKGSGSYRIHALTSLKTINEYLTQQLIMIKEQSNNLFMQYQKNKDNFMQEEIEKIYDAINNLKVVAADWRKGKMLLLELHGLFKKWQINFEELNRQKIVKKYLTLVPKNENNYKLLIANFENLDIKILREIIEHYRNQYQNIIIIFINKINNQEYLVLVASSKELHNNKQYQSNNILQKILKTFNGKGGGSPILAQGKIDKFITEKEINKII</sequence>
<keyword evidence="11" id="KW-0862">Zinc</keyword>
<comment type="similarity">
    <text evidence="1 11">Belongs to the class-II aminoacyl-tRNA synthetase family.</text>
</comment>
<keyword evidence="11" id="KW-0479">Metal-binding</keyword>
<dbReference type="SUPFAM" id="SSF101353">
    <property type="entry name" value="Putative anticodon-binding domain of alanyl-tRNA synthetase (AlaRS)"/>
    <property type="match status" value="1"/>
</dbReference>
<evidence type="ECO:0000256" key="8">
    <source>
        <dbReference type="ARBA" id="ARBA00023146"/>
    </source>
</evidence>
<dbReference type="SMART" id="SM00863">
    <property type="entry name" value="tRNA_SAD"/>
    <property type="match status" value="1"/>
</dbReference>
<dbReference type="InterPro" id="IPR023033">
    <property type="entry name" value="Ala_tRNA_ligase_euk/bac"/>
</dbReference>
<evidence type="ECO:0000256" key="5">
    <source>
        <dbReference type="ARBA" id="ARBA00022840"/>
    </source>
</evidence>
<dbReference type="InterPro" id="IPR003156">
    <property type="entry name" value="DHHA1_dom"/>
</dbReference>
<keyword evidence="8 11" id="KW-0030">Aminoacyl-tRNA synthetase</keyword>
<dbReference type="InterPro" id="IPR050058">
    <property type="entry name" value="Ala-tRNA_ligase"/>
</dbReference>
<accession>A0ABN7BVR4</accession>
<keyword evidence="2 11" id="KW-0820">tRNA-binding</keyword>
<evidence type="ECO:0000256" key="11">
    <source>
        <dbReference type="HAMAP-Rule" id="MF_00036"/>
    </source>
</evidence>
<evidence type="ECO:0000313" key="13">
    <source>
        <dbReference type="EMBL" id="BET39025.1"/>
    </source>
</evidence>
<name>A0ABN7BVR4_9MOLU</name>
<feature type="binding site" evidence="11">
    <location>
        <position position="576"/>
    </location>
    <ligand>
        <name>Zn(2+)</name>
        <dbReference type="ChEBI" id="CHEBI:29105"/>
    </ligand>
</feature>
<feature type="domain" description="Alanyl-transfer RNA synthetases family profile" evidence="12">
    <location>
        <begin position="5"/>
        <end position="717"/>
    </location>
</feature>
<feature type="binding site" evidence="11">
    <location>
        <position position="572"/>
    </location>
    <ligand>
        <name>Zn(2+)</name>
        <dbReference type="ChEBI" id="CHEBI:29105"/>
    </ligand>
</feature>
<dbReference type="RefSeq" id="WP_353305908.1">
    <property type="nucleotide sequence ID" value="NZ_AP028955.1"/>
</dbReference>
<dbReference type="PANTHER" id="PTHR11777:SF9">
    <property type="entry name" value="ALANINE--TRNA LIGASE, CYTOPLASMIC"/>
    <property type="match status" value="1"/>
</dbReference>
<proteinExistence type="inferred from homology"/>
<dbReference type="PRINTS" id="PR00980">
    <property type="entry name" value="TRNASYNTHALA"/>
</dbReference>
<dbReference type="Proteomes" id="UP001473424">
    <property type="component" value="Chromosome"/>
</dbReference>
<keyword evidence="14" id="KW-1185">Reference proteome</keyword>
<dbReference type="CDD" id="cd00673">
    <property type="entry name" value="AlaRS_core"/>
    <property type="match status" value="1"/>
</dbReference>
<protein>
    <recommendedName>
        <fullName evidence="11">Alanine--tRNA ligase</fullName>
        <ecNumber evidence="11">6.1.1.7</ecNumber>
    </recommendedName>
    <alternativeName>
        <fullName evidence="11">Alanyl-tRNA synthetase</fullName>
        <shortName evidence="11">AlaRS</shortName>
    </alternativeName>
</protein>
<dbReference type="InterPro" id="IPR018164">
    <property type="entry name" value="Ala-tRNA-synth_IIc_N"/>
</dbReference>
<comment type="domain">
    <text evidence="11">Consists of three domains; the N-terminal catalytic domain, the editing domain and the C-terminal C-Ala domain. The editing domain removes incorrectly charged amino acids, while the C-Ala domain, along with tRNA(Ala), serves as a bridge to cooperatively bring together the editing and aminoacylation centers thus stimulating deacylation of misacylated tRNAs.</text>
</comment>
<dbReference type="HAMAP" id="MF_00036_B">
    <property type="entry name" value="Ala_tRNA_synth_B"/>
    <property type="match status" value="1"/>
</dbReference>
<dbReference type="GO" id="GO:0016874">
    <property type="term" value="F:ligase activity"/>
    <property type="evidence" value="ECO:0007669"/>
    <property type="project" value="UniProtKB-KW"/>
</dbReference>
<comment type="function">
    <text evidence="9 11">Catalyzes the attachment of alanine to tRNA(Ala) in a two-step reaction: alanine is first activated by ATP to form Ala-AMP and then transferred to the acceptor end of tRNA(Ala). Also edits incorrectly charged Ser-tRNA(Ala) and Gly-tRNA(Ala) via its editing domain.</text>
</comment>
<evidence type="ECO:0000256" key="2">
    <source>
        <dbReference type="ARBA" id="ARBA00022555"/>
    </source>
</evidence>
<organism evidence="13 14">
    <name type="scientific">Spiroplasma ixodetis</name>
    <dbReference type="NCBI Taxonomy" id="2141"/>
    <lineage>
        <taxon>Bacteria</taxon>
        <taxon>Bacillati</taxon>
        <taxon>Mycoplasmatota</taxon>
        <taxon>Mollicutes</taxon>
        <taxon>Entomoplasmatales</taxon>
        <taxon>Spiroplasmataceae</taxon>
        <taxon>Spiroplasma</taxon>
    </lineage>
</organism>
<dbReference type="PROSITE" id="PS50860">
    <property type="entry name" value="AA_TRNA_LIGASE_II_ALA"/>
    <property type="match status" value="1"/>
</dbReference>
<dbReference type="InterPro" id="IPR045864">
    <property type="entry name" value="aa-tRNA-synth_II/BPL/LPL"/>
</dbReference>
<keyword evidence="5 11" id="KW-0067">ATP-binding</keyword>
<dbReference type="InterPro" id="IPR018162">
    <property type="entry name" value="Ala-tRNA-ligase_IIc_anticod-bd"/>
</dbReference>
<dbReference type="Gene3D" id="3.30.54.20">
    <property type="match status" value="1"/>
</dbReference>
<comment type="cofactor">
    <cofactor evidence="11">
        <name>Zn(2+)</name>
        <dbReference type="ChEBI" id="CHEBI:29105"/>
    </cofactor>
    <text evidence="11">Binds 1 zinc ion per subunit.</text>
</comment>
<dbReference type="EC" id="6.1.1.7" evidence="11"/>
<feature type="binding site" evidence="11">
    <location>
        <position position="674"/>
    </location>
    <ligand>
        <name>Zn(2+)</name>
        <dbReference type="ChEBI" id="CHEBI:29105"/>
    </ligand>
</feature>
<evidence type="ECO:0000256" key="10">
    <source>
        <dbReference type="ARBA" id="ARBA00048300"/>
    </source>
</evidence>
<comment type="catalytic activity">
    <reaction evidence="10 11">
        <text>tRNA(Ala) + L-alanine + ATP = L-alanyl-tRNA(Ala) + AMP + diphosphate</text>
        <dbReference type="Rhea" id="RHEA:12540"/>
        <dbReference type="Rhea" id="RHEA-COMP:9657"/>
        <dbReference type="Rhea" id="RHEA-COMP:9923"/>
        <dbReference type="ChEBI" id="CHEBI:30616"/>
        <dbReference type="ChEBI" id="CHEBI:33019"/>
        <dbReference type="ChEBI" id="CHEBI:57972"/>
        <dbReference type="ChEBI" id="CHEBI:78442"/>
        <dbReference type="ChEBI" id="CHEBI:78497"/>
        <dbReference type="ChEBI" id="CHEBI:456215"/>
        <dbReference type="EC" id="6.1.1.7"/>
    </reaction>
</comment>
<dbReference type="Pfam" id="PF02272">
    <property type="entry name" value="DHHA1"/>
    <property type="match status" value="1"/>
</dbReference>
<dbReference type="InterPro" id="IPR009000">
    <property type="entry name" value="Transl_B-barrel_sf"/>
</dbReference>
<evidence type="ECO:0000256" key="6">
    <source>
        <dbReference type="ARBA" id="ARBA00022884"/>
    </source>
</evidence>
<dbReference type="Pfam" id="PF07973">
    <property type="entry name" value="tRNA_SAD"/>
    <property type="match status" value="1"/>
</dbReference>
<dbReference type="SUPFAM" id="SSF50447">
    <property type="entry name" value="Translation proteins"/>
    <property type="match status" value="1"/>
</dbReference>
<keyword evidence="4 11" id="KW-0547">Nucleotide-binding</keyword>
<dbReference type="Gene3D" id="3.30.930.10">
    <property type="entry name" value="Bira Bifunctional Protein, Domain 2"/>
    <property type="match status" value="1"/>
</dbReference>
<dbReference type="InterPro" id="IPR018165">
    <property type="entry name" value="Ala-tRNA-synth_IIc_core"/>
</dbReference>
<dbReference type="PANTHER" id="PTHR11777">
    <property type="entry name" value="ALANYL-TRNA SYNTHETASE"/>
    <property type="match status" value="1"/>
</dbReference>
<evidence type="ECO:0000256" key="1">
    <source>
        <dbReference type="ARBA" id="ARBA00008226"/>
    </source>
</evidence>
<dbReference type="SUPFAM" id="SSF55186">
    <property type="entry name" value="ThrRS/AlaRS common domain"/>
    <property type="match status" value="1"/>
</dbReference>
<evidence type="ECO:0000256" key="7">
    <source>
        <dbReference type="ARBA" id="ARBA00022917"/>
    </source>
</evidence>
<dbReference type="InterPro" id="IPR002318">
    <property type="entry name" value="Ala-tRNA-lgiase_IIc"/>
</dbReference>
<keyword evidence="6 11" id="KW-0694">RNA-binding</keyword>
<dbReference type="InterPro" id="IPR018163">
    <property type="entry name" value="Thr/Ala-tRNA-synth_IIc_edit"/>
</dbReference>
<dbReference type="InterPro" id="IPR012947">
    <property type="entry name" value="tRNA_SAD"/>
</dbReference>
<dbReference type="Gene3D" id="3.10.310.40">
    <property type="match status" value="1"/>
</dbReference>
<keyword evidence="7 11" id="KW-0648">Protein biosynthesis</keyword>
<comment type="subcellular location">
    <subcellularLocation>
        <location evidence="11">Cytoplasm</location>
    </subcellularLocation>
</comment>
<evidence type="ECO:0000313" key="14">
    <source>
        <dbReference type="Proteomes" id="UP001473424"/>
    </source>
</evidence>
<dbReference type="Gene3D" id="3.30.980.10">
    <property type="entry name" value="Threonyl-trna Synthetase, Chain A, domain 2"/>
    <property type="match status" value="1"/>
</dbReference>
<keyword evidence="3 11" id="KW-0436">Ligase</keyword>
<evidence type="ECO:0000256" key="4">
    <source>
        <dbReference type="ARBA" id="ARBA00022741"/>
    </source>
</evidence>
<evidence type="ECO:0000259" key="12">
    <source>
        <dbReference type="PROSITE" id="PS50860"/>
    </source>
</evidence>
<keyword evidence="11" id="KW-0963">Cytoplasm</keyword>
<dbReference type="Gene3D" id="2.40.30.130">
    <property type="match status" value="1"/>
</dbReference>
<feature type="binding site" evidence="11">
    <location>
        <position position="678"/>
    </location>
    <ligand>
        <name>Zn(2+)</name>
        <dbReference type="ChEBI" id="CHEBI:29105"/>
    </ligand>
</feature>
<dbReference type="Pfam" id="PF01411">
    <property type="entry name" value="tRNA-synt_2c"/>
    <property type="match status" value="1"/>
</dbReference>
<dbReference type="EMBL" id="AP028955">
    <property type="protein sequence ID" value="BET39025.1"/>
    <property type="molecule type" value="Genomic_DNA"/>
</dbReference>
<evidence type="ECO:0000256" key="3">
    <source>
        <dbReference type="ARBA" id="ARBA00022598"/>
    </source>
</evidence>
<dbReference type="SUPFAM" id="SSF55681">
    <property type="entry name" value="Class II aaRS and biotin synthetases"/>
    <property type="match status" value="1"/>
</dbReference>
<dbReference type="NCBIfam" id="TIGR00344">
    <property type="entry name" value="alaS"/>
    <property type="match status" value="1"/>
</dbReference>
<reference evidence="14" key="1">
    <citation type="journal article" date="2024" name="FEMS Microbiol. Lett.">
        <title>Genomic insights into Spiroplasma endosymbionts that induce male-killing and protective phenotypes in the pea aphid.</title>
        <authorList>
            <person name="Arai H."/>
            <person name="Legeai F."/>
            <person name="Kageyama D."/>
            <person name="Sugio A."/>
            <person name="Simon J.C."/>
        </authorList>
    </citation>
    <scope>NUCLEOTIDE SEQUENCE [LARGE SCALE GENOMIC DNA]</scope>
    <source>
        <strain evidence="14">sAp269</strain>
    </source>
</reference>